<feature type="domain" description="Reverse transcriptase" evidence="2">
    <location>
        <begin position="429"/>
        <end position="719"/>
    </location>
</feature>
<reference evidence="3" key="1">
    <citation type="submission" date="2021-01" db="EMBL/GenBank/DDBJ databases">
        <title>Metabolic potential, ecology and presence of endohyphal bacteria is reflected in genomic diversity of Mucoromycotina.</title>
        <authorList>
            <person name="Muszewska A."/>
            <person name="Okrasinska A."/>
            <person name="Steczkiewicz K."/>
            <person name="Drgas O."/>
            <person name="Orlowska M."/>
            <person name="Perlinska-Lenart U."/>
            <person name="Aleksandrzak-Piekarczyk T."/>
            <person name="Szatraj K."/>
            <person name="Zielenkiewicz U."/>
            <person name="Pilsyk S."/>
            <person name="Malc E."/>
            <person name="Mieczkowski P."/>
            <person name="Kruszewska J.S."/>
            <person name="Biernat P."/>
            <person name="Pawlowska J."/>
        </authorList>
    </citation>
    <scope>NUCLEOTIDE SEQUENCE</scope>
    <source>
        <strain evidence="3">WA0000018081</strain>
    </source>
</reference>
<dbReference type="PANTHER" id="PTHR31635">
    <property type="entry name" value="REVERSE TRANSCRIPTASE DOMAIN-CONTAINING PROTEIN-RELATED"/>
    <property type="match status" value="1"/>
</dbReference>
<sequence>MNYQNSHSNSSSDSFELPTISTPSQPSSPRSPSNFKLGTLNCRGLRKTADPSVSNNFIRYLRTLSFDILALQETHASSDDIRDLFHNQFQASTSYWSQYCGIVCFSSNLTLSEPIWDTVQRTLTVKVSHIHELFDPVFVTVLYAPSDYTNSILATDQIHQPTFHRGSSRSCIDYIFVSRDLSNTCLPPIPIFIQPAWSDHMLLSPSLIIDKPSSQETDNRDISSPPTGKRIWRAHPRLASSKSFRDILSKVLASSIATFPSNMKPQLRIVEHQLASLQQHRVDNLALRSGIRWREHGELSAGYLKRTVAQRQQKTLFRSIRHPQSSVLCTSTTDMLGAAQHFYSNLYTPDPIVSTAVDNLLTSLPPDLVLPESDQDFLTSSITWDELMEGVSRCPKKSSPGNDGIPYELLHFVFVHPACRAIVLQIYNDALTHGVFPESWLETCISLLPKKGDLTDIKNWRPISLINTDAKVFTRILNTRIVVCADTLVTPLQSGFLHNRFIADNGLMMKLIMDYASSSGSTAIGLLLDQEKAYDRVHPEYLRRVLGQFGFPTSTITCIMNLFFKTNLQININGHLSQPVLQLRGLRQGDPLSPVLFNLAFEPLLRRIIGDPDYTGFSLPVSLSTPPTLSHKVKLLAYTDDVACFLSSPADLAILHSHLETYSAASNARINFHKTEAFALSGQNKIYYDLWRIPLSQNNISAWHDTRASGPIIYLGYPIFHNPKQRD</sequence>
<dbReference type="SUPFAM" id="SSF56219">
    <property type="entry name" value="DNase I-like"/>
    <property type="match status" value="1"/>
</dbReference>
<dbReference type="EMBL" id="JAEPRE010000448">
    <property type="protein sequence ID" value="KAG2228473.1"/>
    <property type="molecule type" value="Genomic_DNA"/>
</dbReference>
<gene>
    <name evidence="3" type="ORF">INT48_003130</name>
</gene>
<comment type="caution">
    <text evidence="3">The sequence shown here is derived from an EMBL/GenBank/DDBJ whole genome shotgun (WGS) entry which is preliminary data.</text>
</comment>
<dbReference type="Pfam" id="PF00078">
    <property type="entry name" value="RVT_1"/>
    <property type="match status" value="1"/>
</dbReference>
<proteinExistence type="predicted"/>
<dbReference type="PANTHER" id="PTHR31635:SF196">
    <property type="entry name" value="REVERSE TRANSCRIPTASE DOMAIN-CONTAINING PROTEIN-RELATED"/>
    <property type="match status" value="1"/>
</dbReference>
<evidence type="ECO:0000313" key="4">
    <source>
        <dbReference type="Proteomes" id="UP000613177"/>
    </source>
</evidence>
<evidence type="ECO:0000259" key="2">
    <source>
        <dbReference type="PROSITE" id="PS50878"/>
    </source>
</evidence>
<dbReference type="InterPro" id="IPR043502">
    <property type="entry name" value="DNA/RNA_pol_sf"/>
</dbReference>
<feature type="non-terminal residue" evidence="3">
    <location>
        <position position="727"/>
    </location>
</feature>
<dbReference type="Gene3D" id="3.60.10.10">
    <property type="entry name" value="Endonuclease/exonuclease/phosphatase"/>
    <property type="match status" value="1"/>
</dbReference>
<keyword evidence="4" id="KW-1185">Reference proteome</keyword>
<evidence type="ECO:0000256" key="1">
    <source>
        <dbReference type="SAM" id="MobiDB-lite"/>
    </source>
</evidence>
<dbReference type="AlphaFoldDB" id="A0A8H7VTR3"/>
<dbReference type="CDD" id="cd01650">
    <property type="entry name" value="RT_nLTR_like"/>
    <property type="match status" value="1"/>
</dbReference>
<protein>
    <recommendedName>
        <fullName evidence="2">Reverse transcriptase domain-containing protein</fullName>
    </recommendedName>
</protein>
<dbReference type="Proteomes" id="UP000613177">
    <property type="component" value="Unassembled WGS sequence"/>
</dbReference>
<organism evidence="3 4">
    <name type="scientific">Thamnidium elegans</name>
    <dbReference type="NCBI Taxonomy" id="101142"/>
    <lineage>
        <taxon>Eukaryota</taxon>
        <taxon>Fungi</taxon>
        <taxon>Fungi incertae sedis</taxon>
        <taxon>Mucoromycota</taxon>
        <taxon>Mucoromycotina</taxon>
        <taxon>Mucoromycetes</taxon>
        <taxon>Mucorales</taxon>
        <taxon>Mucorineae</taxon>
        <taxon>Mucoraceae</taxon>
        <taxon>Thamnidium</taxon>
    </lineage>
</organism>
<dbReference type="InterPro" id="IPR000477">
    <property type="entry name" value="RT_dom"/>
</dbReference>
<accession>A0A8H7VTR3</accession>
<evidence type="ECO:0000313" key="3">
    <source>
        <dbReference type="EMBL" id="KAG2228473.1"/>
    </source>
</evidence>
<name>A0A8H7VTR3_9FUNG</name>
<feature type="compositionally biased region" description="Low complexity" evidence="1">
    <location>
        <begin position="1"/>
        <end position="33"/>
    </location>
</feature>
<dbReference type="InterPro" id="IPR036691">
    <property type="entry name" value="Endo/exonu/phosph_ase_sf"/>
</dbReference>
<dbReference type="SUPFAM" id="SSF56672">
    <property type="entry name" value="DNA/RNA polymerases"/>
    <property type="match status" value="1"/>
</dbReference>
<feature type="region of interest" description="Disordered" evidence="1">
    <location>
        <begin position="1"/>
        <end position="34"/>
    </location>
</feature>
<dbReference type="PROSITE" id="PS50878">
    <property type="entry name" value="RT_POL"/>
    <property type="match status" value="1"/>
</dbReference>